<gene>
    <name evidence="2" type="ORF">PAPYR_12946</name>
</gene>
<feature type="compositionally biased region" description="Low complexity" evidence="1">
    <location>
        <begin position="38"/>
        <end position="97"/>
    </location>
</feature>
<dbReference type="EMBL" id="JAPMOS010000387">
    <property type="protein sequence ID" value="KAJ4452785.1"/>
    <property type="molecule type" value="Genomic_DNA"/>
</dbReference>
<sequence>MDSLNGKTPHKEQVRSMQQMNIEARDQPFDSSARLQSPQQPQQLGQGQVPQLDQGQGPQLDQGQGPQLDQGQGPQLDQGQGPQLDQGQGPQLDQGQVPQETVVVDQETRMAYGQGYDDGYKDGHDAAGSPQAGWDQWKTSHKLEAAKEILARLDGRLGVAILTVTGLTEDHNVAEAKKSSALVLINGAQTLLVLCRALCSDSPDMDAALATADEVHNVINARTRVTAEQITTRRKRGRRTRAEELSPPRTVRAREGPAGDEH</sequence>
<proteinExistence type="predicted"/>
<organism evidence="2 3">
    <name type="scientific">Paratrimastix pyriformis</name>
    <dbReference type="NCBI Taxonomy" id="342808"/>
    <lineage>
        <taxon>Eukaryota</taxon>
        <taxon>Metamonada</taxon>
        <taxon>Preaxostyla</taxon>
        <taxon>Paratrimastigidae</taxon>
        <taxon>Paratrimastix</taxon>
    </lineage>
</organism>
<feature type="compositionally biased region" description="Basic and acidic residues" evidence="1">
    <location>
        <begin position="240"/>
        <end position="262"/>
    </location>
</feature>
<name>A0ABQ8U133_9EUKA</name>
<feature type="region of interest" description="Disordered" evidence="1">
    <location>
        <begin position="113"/>
        <end position="134"/>
    </location>
</feature>
<evidence type="ECO:0000256" key="1">
    <source>
        <dbReference type="SAM" id="MobiDB-lite"/>
    </source>
</evidence>
<feature type="region of interest" description="Disordered" evidence="1">
    <location>
        <begin position="229"/>
        <end position="262"/>
    </location>
</feature>
<protein>
    <submittedName>
        <fullName evidence="2">Uncharacterized protein</fullName>
    </submittedName>
</protein>
<feature type="region of interest" description="Disordered" evidence="1">
    <location>
        <begin position="1"/>
        <end position="97"/>
    </location>
</feature>
<reference evidence="2" key="1">
    <citation type="journal article" date="2022" name="bioRxiv">
        <title>Genomics of Preaxostyla Flagellates Illuminates Evolutionary Transitions and the Path Towards Mitochondrial Loss.</title>
        <authorList>
            <person name="Novak L.V.F."/>
            <person name="Treitli S.C."/>
            <person name="Pyrih J."/>
            <person name="Halakuc P."/>
            <person name="Pipaliya S.V."/>
            <person name="Vacek V."/>
            <person name="Brzon O."/>
            <person name="Soukal P."/>
            <person name="Eme L."/>
            <person name="Dacks J.B."/>
            <person name="Karnkowska A."/>
            <person name="Elias M."/>
            <person name="Hampl V."/>
        </authorList>
    </citation>
    <scope>NUCLEOTIDE SEQUENCE</scope>
    <source>
        <strain evidence="2">RCP-MX</strain>
    </source>
</reference>
<accession>A0ABQ8U133</accession>
<dbReference type="Proteomes" id="UP001141327">
    <property type="component" value="Unassembled WGS sequence"/>
</dbReference>
<comment type="caution">
    <text evidence="2">The sequence shown here is derived from an EMBL/GenBank/DDBJ whole genome shotgun (WGS) entry which is preliminary data.</text>
</comment>
<evidence type="ECO:0000313" key="3">
    <source>
        <dbReference type="Proteomes" id="UP001141327"/>
    </source>
</evidence>
<evidence type="ECO:0000313" key="2">
    <source>
        <dbReference type="EMBL" id="KAJ4452785.1"/>
    </source>
</evidence>
<keyword evidence="3" id="KW-1185">Reference proteome</keyword>